<accession>A0ABN6B7K0</accession>
<dbReference type="PANTHER" id="PTHR44688:SF16">
    <property type="entry name" value="DNA-BINDING TRANSCRIPTIONAL ACTIVATOR DEVR_DOSR"/>
    <property type="match status" value="1"/>
</dbReference>
<keyword evidence="1" id="KW-0805">Transcription regulation</keyword>
<sequence>MGLRDHQESRTAEHARRGYHAWANSRGRIGPGVLCPQQRVAQEALYPVQTETASKWPLVARDDEFRQAMAALGDDSEFRGVALVGASGVGKSTLGRALAAAVEARGETVRFVLGTETGREVPLGAFSRAVTVDAAHEPATMLAAAHATLEKDANLVVVVDDAQLLDPLSATLVYQLAVNGSARLVVTIRSGEPVLDAVTALSKERLLLTLHIDAFTPEQTGELARRVLGGVVEQRLVDELYARSGGNLLLLRGLLSAGRENGVLVHADDGWRLRGPLRADRELYDLLEFRLRSLTPEELEAVEILATGELLDWEILRGLCDADAVARLERRGMIQLLADGSETVVQLNHPVLGDAAIRLAGVVRSRQLNGLLAQALQKHLRAGGRRSRLPDLRGQIRLAQFMMRSDLEPDLDVIITAAASAVTMSNLGYGEELARYALDCGGGLRAAIVLADALSWQGRGDEAEVVLSGFDPDSGDELLTMRWGCLRAANLFWQCGRTDAAQRVLENVRGRVGSEASGAMAMALQVSFAFFSGDVATTIEVGPSLCASSVLPLATVWAAVPTACALAGVGRFGEVAPIVDAGLRAATSSESGPQRFALGLAEVMAHTAAGDQQAAEAAAERYAAMAAGVPAADAMVAAIFGLVHLAGGELPAACSAFADSISGLSQGFPSAWMMLVTAWQAQAEGARGDSDAAAAALDKSRQAYGPQVAVFLPELELARAWERACAGETTAAQSHAIHAAQIARRSGLPTVEMRALHTAVRFGDRSHASRLGELAKTLNTPMAEAIAAHARGLAGHDGDQLDFAADRFAEVGALTLAADAAAQAAREHDRSGRRGKELESSTRAHWLASQYEIRTPAVKAAARPLPITDREREIAMLVASGLSNRQIADRLSVSVRTVDGHLYRTFAKLGIERRDQLVNLLNGVRSAR</sequence>
<evidence type="ECO:0000259" key="4">
    <source>
        <dbReference type="PROSITE" id="PS50043"/>
    </source>
</evidence>
<reference evidence="5 6" key="1">
    <citation type="journal article" date="2019" name="Emerg. Microbes Infect.">
        <title>Comprehensive subspecies identification of 175 nontuberculous mycobacteria species based on 7547 genomic profiles.</title>
        <authorList>
            <person name="Matsumoto Y."/>
            <person name="Kinjo T."/>
            <person name="Motooka D."/>
            <person name="Nabeya D."/>
            <person name="Jung N."/>
            <person name="Uechi K."/>
            <person name="Horii T."/>
            <person name="Iida T."/>
            <person name="Fujita J."/>
            <person name="Nakamura S."/>
        </authorList>
    </citation>
    <scope>NUCLEOTIDE SEQUENCE [LARGE SCALE GENOMIC DNA]</scope>
    <source>
        <strain evidence="5 6">JCM 12687</strain>
    </source>
</reference>
<gene>
    <name evidence="5" type="ORF">MBRA_37400</name>
</gene>
<evidence type="ECO:0000313" key="5">
    <source>
        <dbReference type="EMBL" id="BBZ13545.1"/>
    </source>
</evidence>
<dbReference type="SUPFAM" id="SSF46894">
    <property type="entry name" value="C-terminal effector domain of the bipartite response regulators"/>
    <property type="match status" value="1"/>
</dbReference>
<dbReference type="SUPFAM" id="SSF52540">
    <property type="entry name" value="P-loop containing nucleoside triphosphate hydrolases"/>
    <property type="match status" value="1"/>
</dbReference>
<name>A0ABN6B7K0_9MYCO</name>
<dbReference type="InterPro" id="IPR016032">
    <property type="entry name" value="Sig_transdc_resp-reg_C-effctor"/>
</dbReference>
<proteinExistence type="predicted"/>
<dbReference type="Pfam" id="PF13191">
    <property type="entry name" value="AAA_16"/>
    <property type="match status" value="1"/>
</dbReference>
<dbReference type="InterPro" id="IPR000792">
    <property type="entry name" value="Tscrpt_reg_LuxR_C"/>
</dbReference>
<dbReference type="SMART" id="SM00382">
    <property type="entry name" value="AAA"/>
    <property type="match status" value="1"/>
</dbReference>
<dbReference type="PANTHER" id="PTHR44688">
    <property type="entry name" value="DNA-BINDING TRANSCRIPTIONAL ACTIVATOR DEVR_DOSR"/>
    <property type="match status" value="1"/>
</dbReference>
<evidence type="ECO:0000256" key="1">
    <source>
        <dbReference type="ARBA" id="ARBA00023015"/>
    </source>
</evidence>
<keyword evidence="3" id="KW-0804">Transcription</keyword>
<keyword evidence="6" id="KW-1185">Reference proteome</keyword>
<dbReference type="InterPro" id="IPR003593">
    <property type="entry name" value="AAA+_ATPase"/>
</dbReference>
<evidence type="ECO:0000256" key="2">
    <source>
        <dbReference type="ARBA" id="ARBA00023125"/>
    </source>
</evidence>
<protein>
    <submittedName>
        <fullName evidence="5">LuxR family transcriptional regulator</fullName>
    </submittedName>
</protein>
<dbReference type="Gene3D" id="1.10.10.10">
    <property type="entry name" value="Winged helix-like DNA-binding domain superfamily/Winged helix DNA-binding domain"/>
    <property type="match status" value="1"/>
</dbReference>
<dbReference type="PROSITE" id="PS50043">
    <property type="entry name" value="HTH_LUXR_2"/>
    <property type="match status" value="1"/>
</dbReference>
<dbReference type="InterPro" id="IPR041664">
    <property type="entry name" value="AAA_16"/>
</dbReference>
<dbReference type="CDD" id="cd06170">
    <property type="entry name" value="LuxR_C_like"/>
    <property type="match status" value="1"/>
</dbReference>
<dbReference type="SMART" id="SM00421">
    <property type="entry name" value="HTH_LUXR"/>
    <property type="match status" value="1"/>
</dbReference>
<dbReference type="InterPro" id="IPR027417">
    <property type="entry name" value="P-loop_NTPase"/>
</dbReference>
<dbReference type="Pfam" id="PF00196">
    <property type="entry name" value="GerE"/>
    <property type="match status" value="1"/>
</dbReference>
<dbReference type="PROSITE" id="PS00622">
    <property type="entry name" value="HTH_LUXR_1"/>
    <property type="match status" value="1"/>
</dbReference>
<feature type="domain" description="HTH luxR-type" evidence="4">
    <location>
        <begin position="860"/>
        <end position="925"/>
    </location>
</feature>
<dbReference type="Proteomes" id="UP000467379">
    <property type="component" value="Chromosome"/>
</dbReference>
<dbReference type="Gene3D" id="3.40.50.300">
    <property type="entry name" value="P-loop containing nucleotide triphosphate hydrolases"/>
    <property type="match status" value="1"/>
</dbReference>
<dbReference type="PRINTS" id="PR00038">
    <property type="entry name" value="HTHLUXR"/>
</dbReference>
<keyword evidence="2" id="KW-0238">DNA-binding</keyword>
<dbReference type="InterPro" id="IPR036388">
    <property type="entry name" value="WH-like_DNA-bd_sf"/>
</dbReference>
<evidence type="ECO:0000313" key="6">
    <source>
        <dbReference type="Proteomes" id="UP000467379"/>
    </source>
</evidence>
<organism evidence="5 6">
    <name type="scientific">Mycobacterium branderi</name>
    <dbReference type="NCBI Taxonomy" id="43348"/>
    <lineage>
        <taxon>Bacteria</taxon>
        <taxon>Bacillati</taxon>
        <taxon>Actinomycetota</taxon>
        <taxon>Actinomycetes</taxon>
        <taxon>Mycobacteriales</taxon>
        <taxon>Mycobacteriaceae</taxon>
        <taxon>Mycobacterium</taxon>
    </lineage>
</organism>
<dbReference type="EMBL" id="AP022606">
    <property type="protein sequence ID" value="BBZ13545.1"/>
    <property type="molecule type" value="Genomic_DNA"/>
</dbReference>
<evidence type="ECO:0000256" key="3">
    <source>
        <dbReference type="ARBA" id="ARBA00023163"/>
    </source>
</evidence>